<dbReference type="Proteomes" id="UP001351900">
    <property type="component" value="Unassembled WGS sequence"/>
</dbReference>
<feature type="transmembrane region" description="Helical" evidence="1">
    <location>
        <begin position="248"/>
        <end position="267"/>
    </location>
</feature>
<evidence type="ECO:0000313" key="2">
    <source>
        <dbReference type="EMBL" id="MEF2254699.1"/>
    </source>
</evidence>
<sequence length="268" mass="27997">MATPQNPRPEHLTETPPLPRADLAVAAGAVILAAVALIASSLQSGFAPLITLAVTPPGIAPADGGMIIVVTPTPDVWPSIQMGTAIATLLLFVAAMRLLLLVPAIRRRHATDAASDRHTWHWIEYSQLAGVGTFLVAQLNGITEVTSLVPIYALGAAGALFLIVHDHRVATGRFGGPAFALGSAVAIVPWGVIAFAQITTLLTGFEVTASVRIVTLLVLAASASVWVVTGWRARRDPKRTDGCRTDALLGWVLPLAPAALVLSTVWVG</sequence>
<dbReference type="InterPro" id="IPR041113">
    <property type="entry name" value="Heliorhodopsin"/>
</dbReference>
<dbReference type="RefSeq" id="WP_331791191.1">
    <property type="nucleotide sequence ID" value="NZ_BAAAUO010000002.1"/>
</dbReference>
<feature type="transmembrane region" description="Helical" evidence="1">
    <location>
        <begin position="23"/>
        <end position="42"/>
    </location>
</feature>
<feature type="transmembrane region" description="Helical" evidence="1">
    <location>
        <begin position="49"/>
        <end position="70"/>
    </location>
</feature>
<feature type="transmembrane region" description="Helical" evidence="1">
    <location>
        <begin position="82"/>
        <end position="102"/>
    </location>
</feature>
<comment type="caution">
    <text evidence="2">The sequence shown here is derived from an EMBL/GenBank/DDBJ whole genome shotgun (WGS) entry which is preliminary data.</text>
</comment>
<gene>
    <name evidence="2" type="ORF">V2V91_06040</name>
</gene>
<evidence type="ECO:0000313" key="3">
    <source>
        <dbReference type="Proteomes" id="UP001351900"/>
    </source>
</evidence>
<organism evidence="2 3">
    <name type="scientific">Microbacterium schleiferi</name>
    <dbReference type="NCBI Taxonomy" id="69362"/>
    <lineage>
        <taxon>Bacteria</taxon>
        <taxon>Bacillati</taxon>
        <taxon>Actinomycetota</taxon>
        <taxon>Actinomycetes</taxon>
        <taxon>Micrococcales</taxon>
        <taxon>Microbacteriaceae</taxon>
        <taxon>Microbacterium</taxon>
    </lineage>
</organism>
<feature type="transmembrane region" description="Helical" evidence="1">
    <location>
        <begin position="122"/>
        <end position="139"/>
    </location>
</feature>
<protein>
    <recommendedName>
        <fullName evidence="4">Yip1 domain-containing protein</fullName>
    </recommendedName>
</protein>
<evidence type="ECO:0000256" key="1">
    <source>
        <dbReference type="SAM" id="Phobius"/>
    </source>
</evidence>
<keyword evidence="1" id="KW-0472">Membrane</keyword>
<reference evidence="2 3" key="1">
    <citation type="submission" date="2024-01" db="EMBL/GenBank/DDBJ databases">
        <title>the genome sequence of strain Microbacterium schleiferi NBRC 15075.</title>
        <authorList>
            <person name="Ding Y."/>
            <person name="Zhang G."/>
        </authorList>
    </citation>
    <scope>NUCLEOTIDE SEQUENCE [LARGE SCALE GENOMIC DNA]</scope>
    <source>
        <strain evidence="2 3">NBRC 15075</strain>
    </source>
</reference>
<dbReference type="Pfam" id="PF18761">
    <property type="entry name" value="Heliorhodopsin"/>
    <property type="match status" value="1"/>
</dbReference>
<keyword evidence="1" id="KW-0812">Transmembrane</keyword>
<keyword evidence="1" id="KW-1133">Transmembrane helix</keyword>
<proteinExistence type="predicted"/>
<feature type="transmembrane region" description="Helical" evidence="1">
    <location>
        <begin position="210"/>
        <end position="228"/>
    </location>
</feature>
<accession>A0ABU7V4U0</accession>
<evidence type="ECO:0008006" key="4">
    <source>
        <dbReference type="Google" id="ProtNLM"/>
    </source>
</evidence>
<feature type="transmembrane region" description="Helical" evidence="1">
    <location>
        <begin position="176"/>
        <end position="198"/>
    </location>
</feature>
<dbReference type="EMBL" id="JAZHOV010000003">
    <property type="protein sequence ID" value="MEF2254699.1"/>
    <property type="molecule type" value="Genomic_DNA"/>
</dbReference>
<name>A0ABU7V4U0_9MICO</name>
<keyword evidence="3" id="KW-1185">Reference proteome</keyword>
<feature type="transmembrane region" description="Helical" evidence="1">
    <location>
        <begin position="145"/>
        <end position="164"/>
    </location>
</feature>